<dbReference type="GO" id="GO:0030288">
    <property type="term" value="C:outer membrane-bounded periplasmic space"/>
    <property type="evidence" value="ECO:0007669"/>
    <property type="project" value="TreeGrafter"/>
</dbReference>
<dbReference type="SUPFAM" id="SSF56300">
    <property type="entry name" value="Metallo-dependent phosphatases"/>
    <property type="match status" value="1"/>
</dbReference>
<feature type="domain" description="Calcineurin-like phosphoesterase" evidence="3">
    <location>
        <begin position="113"/>
        <end position="355"/>
    </location>
</feature>
<evidence type="ECO:0000313" key="5">
    <source>
        <dbReference type="EMBL" id="AFX73989.1"/>
    </source>
</evidence>
<dbReference type="PANTHER" id="PTHR11575:SF24">
    <property type="entry name" value="5'-NUCLEOTIDASE"/>
    <property type="match status" value="1"/>
</dbReference>
<dbReference type="InterPro" id="IPR008334">
    <property type="entry name" value="5'-Nucleotdase_C"/>
</dbReference>
<evidence type="ECO:0000259" key="4">
    <source>
        <dbReference type="Pfam" id="PF02872"/>
    </source>
</evidence>
<evidence type="ECO:0000313" key="6">
    <source>
        <dbReference type="Proteomes" id="UP000009399"/>
    </source>
</evidence>
<dbReference type="Pfam" id="PF02872">
    <property type="entry name" value="5_nucleotid_C"/>
    <property type="match status" value="1"/>
</dbReference>
<dbReference type="AlphaFoldDB" id="A0AAI8ALN7"/>
<keyword evidence="2" id="KW-0378">Hydrolase</keyword>
<dbReference type="GO" id="GO:0000166">
    <property type="term" value="F:nucleotide binding"/>
    <property type="evidence" value="ECO:0007669"/>
    <property type="project" value="UniProtKB-KW"/>
</dbReference>
<feature type="chain" id="PRO_5042314542" evidence="2">
    <location>
        <begin position="19"/>
        <end position="693"/>
    </location>
</feature>
<gene>
    <name evidence="5" type="ORF">MOS_057</name>
</gene>
<evidence type="ECO:0000259" key="3">
    <source>
        <dbReference type="Pfam" id="PF00149"/>
    </source>
</evidence>
<dbReference type="InterPro" id="IPR029052">
    <property type="entry name" value="Metallo-depent_PP-like"/>
</dbReference>
<dbReference type="Gene3D" id="3.60.21.10">
    <property type="match status" value="1"/>
</dbReference>
<sequence length="693" mass="78577">MKKKFLLTFSTFTTIAAAIPLIVSCTQIHTQTSAEIRDKYFATVQTYSDKLKEFQTKIKNIRYEKPKSDTDQITNIIYQAQSVLDPLISEANFLFSRLHELEKKENSRLRTVKIFHTNDEHGRLLFDDGKYNNYSGMDKTGLYLKKFNRDLLLSAGDLIQGLPLSDTDQGETISKIAKYSGYDSIAVGNHEFDYGIQHILDLDKNTTKAEFNRTMPFISANIYWRQPSEAELDKLSDEEKAKRPPKFELNKRVFKPYIIKTLSNGLKVAIFGITTPDTKITSHPKNSFWVEFRDPVEEAKKVIAEIKKEDPSISFIIATTHLGTGRSKQEWTSEWVAQNTNGGLDLILDGHSHTYVEIHKPDENKNVWVTQTEAYTKWLGDIDLVFDSLTGEIVKIVQSLRDINQINIVTKDLPSYWISELEKKYNDENKVVVFNSPGVFKHVETIDIDKQPYWIGRVKATSLGVMTANSMAWDFAKTKIWESKSGWEPATLDNSLALVNSGGLRTDLNPGEITKGDVLGVSPFGNRIVSIRLKGDVLKQALAYGLSRGRSGGFAQLSSNVAYDVKVEKGLDNKTKTQQWLWKPNPNSFKINNKAIDDNKFYYLTTNDFVSVGGDGYTMLNLNENNQIERAYEGGKYIESLIKYAQYANSIGHDSSPTDLFAHKLAEYLKPNFLDNQKVEIPQEALVKRGPTV</sequence>
<organism evidence="5 6">
    <name type="scientific">Mesomycoplasma hyorhinis SK76</name>
    <dbReference type="NCBI Taxonomy" id="1118964"/>
    <lineage>
        <taxon>Bacteria</taxon>
        <taxon>Bacillati</taxon>
        <taxon>Mycoplasmatota</taxon>
        <taxon>Mycoplasmoidales</taxon>
        <taxon>Metamycoplasmataceae</taxon>
        <taxon>Mesomycoplasma</taxon>
    </lineage>
</organism>
<evidence type="ECO:0000256" key="2">
    <source>
        <dbReference type="RuleBase" id="RU362119"/>
    </source>
</evidence>
<dbReference type="InterPro" id="IPR004843">
    <property type="entry name" value="Calcineurin-like_PHP"/>
</dbReference>
<name>A0AAI8ALN7_MESHY</name>
<comment type="similarity">
    <text evidence="2">Belongs to the 5'-nucleotidase family.</text>
</comment>
<protein>
    <submittedName>
        <fullName evidence="5">5'-nucleotidase</fullName>
    </submittedName>
</protein>
<reference evidence="5 6" key="1">
    <citation type="journal article" date="2013" name="Genome Announc.">
        <title>Complete Genome Sequence of Mycoplasma hyorhinis Strain SK76.</title>
        <authorList>
            <person name="Goodison S."/>
            <person name="Urquidi V."/>
            <person name="Kumar D."/>
            <person name="Reyes L."/>
            <person name="Rosser C.J."/>
        </authorList>
    </citation>
    <scope>NUCLEOTIDE SEQUENCE [LARGE SCALE GENOMIC DNA]</scope>
    <source>
        <strain evidence="5 6">SK76</strain>
    </source>
</reference>
<dbReference type="InterPro" id="IPR006179">
    <property type="entry name" value="5_nucleotidase/apyrase"/>
</dbReference>
<dbReference type="KEGG" id="mhs:MOS_057"/>
<dbReference type="GO" id="GO:0016788">
    <property type="term" value="F:hydrolase activity, acting on ester bonds"/>
    <property type="evidence" value="ECO:0007669"/>
    <property type="project" value="InterPro"/>
</dbReference>
<dbReference type="SUPFAM" id="SSF55816">
    <property type="entry name" value="5'-nucleotidase (syn. UDP-sugar hydrolase), C-terminal domain"/>
    <property type="match status" value="1"/>
</dbReference>
<feature type="domain" description="5'-Nucleotidase C-terminal" evidence="4">
    <location>
        <begin position="458"/>
        <end position="621"/>
    </location>
</feature>
<dbReference type="Gene3D" id="3.90.780.10">
    <property type="entry name" value="5'-Nucleotidase, C-terminal domain"/>
    <property type="match status" value="1"/>
</dbReference>
<dbReference type="PRINTS" id="PR01607">
    <property type="entry name" value="APYRASEFAMLY"/>
</dbReference>
<dbReference type="PROSITE" id="PS00786">
    <property type="entry name" value="5_NUCLEOTIDASE_2"/>
    <property type="match status" value="1"/>
</dbReference>
<evidence type="ECO:0000256" key="1">
    <source>
        <dbReference type="ARBA" id="ARBA00022729"/>
    </source>
</evidence>
<feature type="signal peptide" evidence="2">
    <location>
        <begin position="1"/>
        <end position="18"/>
    </location>
</feature>
<dbReference type="Proteomes" id="UP000009399">
    <property type="component" value="Chromosome"/>
</dbReference>
<dbReference type="EMBL" id="CP003914">
    <property type="protein sequence ID" value="AFX73989.1"/>
    <property type="molecule type" value="Genomic_DNA"/>
</dbReference>
<keyword evidence="1 2" id="KW-0732">Signal</keyword>
<dbReference type="InterPro" id="IPR036907">
    <property type="entry name" value="5'-Nucleotdase_C_sf"/>
</dbReference>
<dbReference type="PANTHER" id="PTHR11575">
    <property type="entry name" value="5'-NUCLEOTIDASE-RELATED"/>
    <property type="match status" value="1"/>
</dbReference>
<dbReference type="GO" id="GO:0046872">
    <property type="term" value="F:metal ion binding"/>
    <property type="evidence" value="ECO:0007669"/>
    <property type="project" value="InterPro"/>
</dbReference>
<dbReference type="Pfam" id="PF00149">
    <property type="entry name" value="Metallophos"/>
    <property type="match status" value="1"/>
</dbReference>
<dbReference type="PROSITE" id="PS51257">
    <property type="entry name" value="PROKAR_LIPOPROTEIN"/>
    <property type="match status" value="1"/>
</dbReference>
<dbReference type="RefSeq" id="WP_015083990.1">
    <property type="nucleotide sequence ID" value="NC_019552.1"/>
</dbReference>
<dbReference type="InterPro" id="IPR006146">
    <property type="entry name" value="5'-Nucleotdase_CS"/>
</dbReference>
<proteinExistence type="inferred from homology"/>
<dbReference type="GO" id="GO:0009166">
    <property type="term" value="P:nucleotide catabolic process"/>
    <property type="evidence" value="ECO:0007669"/>
    <property type="project" value="InterPro"/>
</dbReference>
<keyword evidence="2" id="KW-0547">Nucleotide-binding</keyword>
<accession>A0AAI8ALN7</accession>